<dbReference type="Pfam" id="PF20420">
    <property type="entry name" value="DUF6702"/>
    <property type="match status" value="1"/>
</dbReference>
<protein>
    <recommendedName>
        <fullName evidence="3">GLPGLI family protein</fullName>
    </recommendedName>
</protein>
<evidence type="ECO:0008006" key="3">
    <source>
        <dbReference type="Google" id="ProtNLM"/>
    </source>
</evidence>
<dbReference type="EMBL" id="CP056775">
    <property type="protein sequence ID" value="QRR04247.1"/>
    <property type="molecule type" value="Genomic_DNA"/>
</dbReference>
<evidence type="ECO:0000313" key="1">
    <source>
        <dbReference type="EMBL" id="QRR04247.1"/>
    </source>
</evidence>
<proteinExistence type="predicted"/>
<accession>A0ABX7IDP2</accession>
<name>A0ABX7IDP2_9BACT</name>
<sequence>MRGRFFVIIAVLSLPFLLAASLHEYHVSVTQMQYNPAQKAFEISIRIFTDDLEKALTESAGQRILVKNGDKNDPLVERYIRKSFVLTDGTRKPAALHYIGKEQEEDATWVYLEIPYQGTLAGCRLQNSTLMEVFDDQVNMTNVKFTSEKKTYLFKKGQTIHNL</sequence>
<reference evidence="1 2" key="1">
    <citation type="submission" date="2020-06" db="EMBL/GenBank/DDBJ databases">
        <title>Dyadobacter sandarakinus sp. nov., isolated from the soil of the Arctic Yellow River Station.</title>
        <authorList>
            <person name="Zhang Y."/>
            <person name="Peng F."/>
        </authorList>
    </citation>
    <scope>NUCLEOTIDE SEQUENCE [LARGE SCALE GENOMIC DNA]</scope>
    <source>
        <strain evidence="1 2">Q3-56</strain>
    </source>
</reference>
<gene>
    <name evidence="1" type="ORF">HWI92_17295</name>
</gene>
<keyword evidence="2" id="KW-1185">Reference proteome</keyword>
<dbReference type="Proteomes" id="UP000612680">
    <property type="component" value="Chromosome"/>
</dbReference>
<dbReference type="InterPro" id="IPR046525">
    <property type="entry name" value="DUF6702"/>
</dbReference>
<evidence type="ECO:0000313" key="2">
    <source>
        <dbReference type="Proteomes" id="UP000612680"/>
    </source>
</evidence>
<organism evidence="1 2">
    <name type="scientific">Dyadobacter sandarakinus</name>
    <dbReference type="NCBI Taxonomy" id="2747268"/>
    <lineage>
        <taxon>Bacteria</taxon>
        <taxon>Pseudomonadati</taxon>
        <taxon>Bacteroidota</taxon>
        <taxon>Cytophagia</taxon>
        <taxon>Cytophagales</taxon>
        <taxon>Spirosomataceae</taxon>
        <taxon>Dyadobacter</taxon>
    </lineage>
</organism>